<evidence type="ECO:0000256" key="2">
    <source>
        <dbReference type="ARBA" id="ARBA00023015"/>
    </source>
</evidence>
<dbReference type="InterPro" id="IPR039425">
    <property type="entry name" value="RNA_pol_sigma-70-like"/>
</dbReference>
<feature type="domain" description="RNA polymerase sigma factor 70 region 4 type 2" evidence="6">
    <location>
        <begin position="128"/>
        <end position="178"/>
    </location>
</feature>
<proteinExistence type="inferred from homology"/>
<accession>A0ABU4RU95</accession>
<dbReference type="Proteomes" id="UP001274321">
    <property type="component" value="Unassembled WGS sequence"/>
</dbReference>
<dbReference type="PANTHER" id="PTHR43133:SF62">
    <property type="entry name" value="RNA POLYMERASE SIGMA FACTOR SIGZ"/>
    <property type="match status" value="1"/>
</dbReference>
<dbReference type="PANTHER" id="PTHR43133">
    <property type="entry name" value="RNA POLYMERASE ECF-TYPE SIGMA FACTO"/>
    <property type="match status" value="1"/>
</dbReference>
<evidence type="ECO:0000256" key="1">
    <source>
        <dbReference type="ARBA" id="ARBA00010641"/>
    </source>
</evidence>
<sequence>MLNPTSSGATIDHSAALAGCASGNAAALRHIYEAEAPAMLGVAMRIVRRRDLAEEVVHDAFVQIWRKADQFDPALGSGRSWMFAIVRNRALNLIRDRSREELTDDATLEGLAEIGDHDDLIQRLGQSEALRVCLERLERPRRASLVLAYAGGFSHGEIAGRLGVPLGTVKAWIRRSLLSLRECMA</sequence>
<dbReference type="SUPFAM" id="SSF88946">
    <property type="entry name" value="Sigma2 domain of RNA polymerase sigma factors"/>
    <property type="match status" value="1"/>
</dbReference>
<dbReference type="NCBIfam" id="TIGR02937">
    <property type="entry name" value="sigma70-ECF"/>
    <property type="match status" value="1"/>
</dbReference>
<keyword evidence="4" id="KW-0804">Transcription</keyword>
<evidence type="ECO:0000256" key="4">
    <source>
        <dbReference type="ARBA" id="ARBA00023163"/>
    </source>
</evidence>
<dbReference type="EMBL" id="JAXAFJ010000010">
    <property type="protein sequence ID" value="MDX6807220.1"/>
    <property type="molecule type" value="Genomic_DNA"/>
</dbReference>
<evidence type="ECO:0000256" key="3">
    <source>
        <dbReference type="ARBA" id="ARBA00023082"/>
    </source>
</evidence>
<protein>
    <submittedName>
        <fullName evidence="7">Sigma-70 family RNA polymerase sigma factor</fullName>
    </submittedName>
</protein>
<dbReference type="Pfam" id="PF08281">
    <property type="entry name" value="Sigma70_r4_2"/>
    <property type="match status" value="1"/>
</dbReference>
<feature type="domain" description="RNA polymerase sigma-70 region 2" evidence="5">
    <location>
        <begin position="31"/>
        <end position="99"/>
    </location>
</feature>
<comment type="similarity">
    <text evidence="1">Belongs to the sigma-70 factor family. ECF subfamily.</text>
</comment>
<dbReference type="InterPro" id="IPR036388">
    <property type="entry name" value="WH-like_DNA-bd_sf"/>
</dbReference>
<keyword evidence="8" id="KW-1185">Reference proteome</keyword>
<comment type="caution">
    <text evidence="7">The sequence shown here is derived from an EMBL/GenBank/DDBJ whole genome shotgun (WGS) entry which is preliminary data.</text>
</comment>
<gene>
    <name evidence="7" type="ORF">SCD90_14200</name>
</gene>
<dbReference type="InterPro" id="IPR013249">
    <property type="entry name" value="RNA_pol_sigma70_r4_t2"/>
</dbReference>
<dbReference type="InterPro" id="IPR013324">
    <property type="entry name" value="RNA_pol_sigma_r3/r4-like"/>
</dbReference>
<reference evidence="7 8" key="1">
    <citation type="submission" date="2023-11" db="EMBL/GenBank/DDBJ databases">
        <authorList>
            <person name="Bao R."/>
        </authorList>
    </citation>
    <scope>NUCLEOTIDE SEQUENCE [LARGE SCALE GENOMIC DNA]</scope>
    <source>
        <strain evidence="7 8">PJ23</strain>
    </source>
</reference>
<dbReference type="Pfam" id="PF04542">
    <property type="entry name" value="Sigma70_r2"/>
    <property type="match status" value="1"/>
</dbReference>
<keyword evidence="3" id="KW-0731">Sigma factor</keyword>
<evidence type="ECO:0000259" key="5">
    <source>
        <dbReference type="Pfam" id="PF04542"/>
    </source>
</evidence>
<dbReference type="Gene3D" id="1.10.10.10">
    <property type="entry name" value="Winged helix-like DNA-binding domain superfamily/Winged helix DNA-binding domain"/>
    <property type="match status" value="1"/>
</dbReference>
<dbReference type="InterPro" id="IPR013325">
    <property type="entry name" value="RNA_pol_sigma_r2"/>
</dbReference>
<dbReference type="Gene3D" id="1.10.1740.10">
    <property type="match status" value="1"/>
</dbReference>
<evidence type="ECO:0000259" key="6">
    <source>
        <dbReference type="Pfam" id="PF08281"/>
    </source>
</evidence>
<organism evidence="7 8">
    <name type="scientific">Terrihabitans rhizophilus</name>
    <dbReference type="NCBI Taxonomy" id="3092662"/>
    <lineage>
        <taxon>Bacteria</taxon>
        <taxon>Pseudomonadati</taxon>
        <taxon>Pseudomonadota</taxon>
        <taxon>Alphaproteobacteria</taxon>
        <taxon>Hyphomicrobiales</taxon>
        <taxon>Terrihabitans</taxon>
    </lineage>
</organism>
<name>A0ABU4RU95_9HYPH</name>
<dbReference type="SUPFAM" id="SSF88659">
    <property type="entry name" value="Sigma3 and sigma4 domains of RNA polymerase sigma factors"/>
    <property type="match status" value="1"/>
</dbReference>
<dbReference type="InterPro" id="IPR007627">
    <property type="entry name" value="RNA_pol_sigma70_r2"/>
</dbReference>
<evidence type="ECO:0000313" key="8">
    <source>
        <dbReference type="Proteomes" id="UP001274321"/>
    </source>
</evidence>
<evidence type="ECO:0000313" key="7">
    <source>
        <dbReference type="EMBL" id="MDX6807220.1"/>
    </source>
</evidence>
<keyword evidence="2" id="KW-0805">Transcription regulation</keyword>
<dbReference type="InterPro" id="IPR014284">
    <property type="entry name" value="RNA_pol_sigma-70_dom"/>
</dbReference>